<dbReference type="PANTHER" id="PTHR33751">
    <property type="entry name" value="CBB3-TYPE CYTOCHROME C OXIDASE SUBUNIT FIXP"/>
    <property type="match status" value="1"/>
</dbReference>
<accession>A0AAE3H063</accession>
<dbReference type="Pfam" id="PF13442">
    <property type="entry name" value="Cytochrome_CBB3"/>
    <property type="match status" value="1"/>
</dbReference>
<keyword evidence="2 4" id="KW-0479">Metal-binding</keyword>
<dbReference type="RefSeq" id="WP_255035367.1">
    <property type="nucleotide sequence ID" value="NZ_RJUF01000002.1"/>
</dbReference>
<evidence type="ECO:0000259" key="7">
    <source>
        <dbReference type="PROSITE" id="PS51007"/>
    </source>
</evidence>
<feature type="transmembrane region" description="Helical" evidence="6">
    <location>
        <begin position="94"/>
        <end position="116"/>
    </location>
</feature>
<dbReference type="Gene3D" id="6.10.280.130">
    <property type="match status" value="1"/>
</dbReference>
<dbReference type="InterPro" id="IPR032858">
    <property type="entry name" value="CcoP_N"/>
</dbReference>
<evidence type="ECO:0000256" key="4">
    <source>
        <dbReference type="PROSITE-ProRule" id="PRU00433"/>
    </source>
</evidence>
<evidence type="ECO:0000256" key="2">
    <source>
        <dbReference type="ARBA" id="ARBA00022723"/>
    </source>
</evidence>
<keyword evidence="6" id="KW-0812">Transmembrane</keyword>
<proteinExistence type="predicted"/>
<dbReference type="PANTHER" id="PTHR33751:SF1">
    <property type="entry name" value="CBB3-TYPE CYTOCHROME C OXIDASE SUBUNIT FIXP"/>
    <property type="match status" value="1"/>
</dbReference>
<dbReference type="GO" id="GO:0046872">
    <property type="term" value="F:metal ion binding"/>
    <property type="evidence" value="ECO:0007669"/>
    <property type="project" value="UniProtKB-KW"/>
</dbReference>
<dbReference type="PROSITE" id="PS51007">
    <property type="entry name" value="CYTC"/>
    <property type="match status" value="1"/>
</dbReference>
<organism evidence="8 9">
    <name type="scientific">Lacihabitans soyangensis</name>
    <dbReference type="NCBI Taxonomy" id="869394"/>
    <lineage>
        <taxon>Bacteria</taxon>
        <taxon>Pseudomonadati</taxon>
        <taxon>Bacteroidota</taxon>
        <taxon>Cytophagia</taxon>
        <taxon>Cytophagales</taxon>
        <taxon>Leadbetterellaceae</taxon>
        <taxon>Lacihabitans</taxon>
    </lineage>
</organism>
<evidence type="ECO:0000313" key="8">
    <source>
        <dbReference type="EMBL" id="MCP9761626.1"/>
    </source>
</evidence>
<comment type="caution">
    <text evidence="8">The sequence shown here is derived from an EMBL/GenBank/DDBJ whole genome shotgun (WGS) entry which is preliminary data.</text>
</comment>
<dbReference type="SUPFAM" id="SSF46626">
    <property type="entry name" value="Cytochrome c"/>
    <property type="match status" value="1"/>
</dbReference>
<dbReference type="Proteomes" id="UP001204144">
    <property type="component" value="Unassembled WGS sequence"/>
</dbReference>
<evidence type="ECO:0000256" key="5">
    <source>
        <dbReference type="SAM" id="MobiDB-lite"/>
    </source>
</evidence>
<keyword evidence="6" id="KW-1133">Transmembrane helix</keyword>
<dbReference type="InterPro" id="IPR009056">
    <property type="entry name" value="Cyt_c-like_dom"/>
</dbReference>
<keyword evidence="3 4" id="KW-0408">Iron</keyword>
<dbReference type="GO" id="GO:0020037">
    <property type="term" value="F:heme binding"/>
    <property type="evidence" value="ECO:0007669"/>
    <property type="project" value="InterPro"/>
</dbReference>
<evidence type="ECO:0000256" key="3">
    <source>
        <dbReference type="ARBA" id="ARBA00023004"/>
    </source>
</evidence>
<keyword evidence="1 4" id="KW-0349">Heme</keyword>
<evidence type="ECO:0000256" key="1">
    <source>
        <dbReference type="ARBA" id="ARBA00022617"/>
    </source>
</evidence>
<gene>
    <name evidence="8" type="ORF">EGI31_01580</name>
</gene>
<dbReference type="InterPro" id="IPR036909">
    <property type="entry name" value="Cyt_c-like_dom_sf"/>
</dbReference>
<dbReference type="EMBL" id="RJUF01000002">
    <property type="protein sequence ID" value="MCP9761626.1"/>
    <property type="molecule type" value="Genomic_DNA"/>
</dbReference>
<dbReference type="InterPro" id="IPR038414">
    <property type="entry name" value="CcoP_N_sf"/>
</dbReference>
<sequence>MDLSFKTGEELFQFILLGVLLIFTVILFIVVMNIFMLLKKLNLGASGSAADEAVEETSFWKSLTNAVPIAKEETVMLDHNYDGIRELDNHLPPWWLGLLYGTIVFAIVYLLNYHVWHWSPSQEQEYTLAIDEGKKEVEAYQAKLGESIDEKSVKVLADAKTLENGKTIYTEKCVACHGAAGEGGVGPNLTDEYWLHGGTINDVFGVIKNGVPEKGMISWKATLKPGQIQEVSNYIMTLKGTNPANPKAPQGDKVGDVAAATTGADSTQTK</sequence>
<keyword evidence="9" id="KW-1185">Reference proteome</keyword>
<dbReference type="GO" id="GO:0009055">
    <property type="term" value="F:electron transfer activity"/>
    <property type="evidence" value="ECO:0007669"/>
    <property type="project" value="InterPro"/>
</dbReference>
<feature type="region of interest" description="Disordered" evidence="5">
    <location>
        <begin position="242"/>
        <end position="270"/>
    </location>
</feature>
<evidence type="ECO:0000313" key="9">
    <source>
        <dbReference type="Proteomes" id="UP001204144"/>
    </source>
</evidence>
<feature type="domain" description="Cytochrome c" evidence="7">
    <location>
        <begin position="160"/>
        <end position="239"/>
    </location>
</feature>
<feature type="transmembrane region" description="Helical" evidence="6">
    <location>
        <begin position="12"/>
        <end position="38"/>
    </location>
</feature>
<protein>
    <submittedName>
        <fullName evidence="8">Cytochrome oxidase subunit III</fullName>
    </submittedName>
</protein>
<evidence type="ECO:0000256" key="6">
    <source>
        <dbReference type="SAM" id="Phobius"/>
    </source>
</evidence>
<dbReference type="InterPro" id="IPR050597">
    <property type="entry name" value="Cytochrome_c_Oxidase_Subunit"/>
</dbReference>
<dbReference type="AlphaFoldDB" id="A0AAE3H063"/>
<reference evidence="8 9" key="1">
    <citation type="submission" date="2018-11" db="EMBL/GenBank/DDBJ databases">
        <title>Novel bacteria species description.</title>
        <authorList>
            <person name="Han J.-H."/>
        </authorList>
    </citation>
    <scope>NUCLEOTIDE SEQUENCE [LARGE SCALE GENOMIC DNA]</scope>
    <source>
        <strain evidence="8 9">KCTC23259</strain>
    </source>
</reference>
<keyword evidence="6" id="KW-0472">Membrane</keyword>
<name>A0AAE3H063_9BACT</name>
<dbReference type="Gene3D" id="1.10.760.10">
    <property type="entry name" value="Cytochrome c-like domain"/>
    <property type="match status" value="1"/>
</dbReference>
<dbReference type="Pfam" id="PF14715">
    <property type="entry name" value="FixP_N"/>
    <property type="match status" value="1"/>
</dbReference>